<dbReference type="SUPFAM" id="SSF140459">
    <property type="entry name" value="PE/PPE dimer-like"/>
    <property type="match status" value="1"/>
</dbReference>
<dbReference type="EMBL" id="LQOY01000016">
    <property type="protein sequence ID" value="ORV96001.1"/>
    <property type="molecule type" value="Genomic_DNA"/>
</dbReference>
<evidence type="ECO:0000259" key="2">
    <source>
        <dbReference type="Pfam" id="PF08237"/>
    </source>
</evidence>
<sequence>MSGPALPGGVSLLTVTPEALAAATSDLEMIRVALDSVNAAATRHTTRLISAAADDVSAAIATFFTGYGQEFRALSEQANAFHQHFARMLGAASSSYLSTEAISSSTMQSTLAGPPSTSVTTLIMGGTGNTTPNAGYLNSIYNAYIAPLIAPQAAIPTGLTTPEQGFPLTGLNSLTYDTSVARGLEILQQAIAAQPPGTHTVAFGFSQSATIITEYLKGIANGSITGPPPSDLSFVLAGNPNNPNGGLFQRFVGMYLPGVNETFSGATPDSAYATSIYTIQYDGFAHFPRYPLNLLASANALAGMYYGHLSPAPAYENLTPAQIASAFVAPVSPGATGNTTYYMIPSQDLPLLRPLNLPQPVLNLIQPPLRVLVDLGYGDIGGANTEYANLPTPASLFPVVNPVNVGSYLIKGTVQGVQANLVWAGVLPQTYMPDTYPYVASLHPGLTINLGQPSVTAVSAVTTGLGSLLRALNIPPLTG</sequence>
<dbReference type="Gene3D" id="3.40.50.1820">
    <property type="entry name" value="alpha/beta hydrolase"/>
    <property type="match status" value="1"/>
</dbReference>
<evidence type="ECO:0000313" key="3">
    <source>
        <dbReference type="EMBL" id="ORV96001.1"/>
    </source>
</evidence>
<reference evidence="3 4" key="1">
    <citation type="submission" date="2016-01" db="EMBL/GenBank/DDBJ databases">
        <title>The new phylogeny of the genus Mycobacterium.</title>
        <authorList>
            <person name="Tarcisio F."/>
            <person name="Conor M."/>
            <person name="Antonella G."/>
            <person name="Elisabetta G."/>
            <person name="Giulia F.S."/>
            <person name="Sara T."/>
            <person name="Anna F."/>
            <person name="Clotilde B."/>
            <person name="Roberto B."/>
            <person name="Veronica D.S."/>
            <person name="Fabio R."/>
            <person name="Monica P."/>
            <person name="Olivier J."/>
            <person name="Enrico T."/>
            <person name="Nicola S."/>
        </authorList>
    </citation>
    <scope>NUCLEOTIDE SEQUENCE [LARGE SCALE GENOMIC DNA]</scope>
    <source>
        <strain evidence="3 4">DSM 44160</strain>
    </source>
</reference>
<dbReference type="InterPro" id="IPR029058">
    <property type="entry name" value="AB_hydrolase_fold"/>
</dbReference>
<name>A0A1X1XAP8_MYCGO</name>
<evidence type="ECO:0000259" key="1">
    <source>
        <dbReference type="Pfam" id="PF00934"/>
    </source>
</evidence>
<dbReference type="Pfam" id="PF00934">
    <property type="entry name" value="PE"/>
    <property type="match status" value="1"/>
</dbReference>
<protein>
    <recommendedName>
        <fullName evidence="5">PE family protein</fullName>
    </recommendedName>
</protein>
<accession>A0A1X1XAP8</accession>
<evidence type="ECO:0000313" key="4">
    <source>
        <dbReference type="Proteomes" id="UP000193928"/>
    </source>
</evidence>
<proteinExistence type="predicted"/>
<dbReference type="Proteomes" id="UP000193928">
    <property type="component" value="Unassembled WGS sequence"/>
</dbReference>
<dbReference type="InterPro" id="IPR000084">
    <property type="entry name" value="PE-PGRS_N"/>
</dbReference>
<evidence type="ECO:0008006" key="5">
    <source>
        <dbReference type="Google" id="ProtNLM"/>
    </source>
</evidence>
<comment type="caution">
    <text evidence="3">The sequence shown here is derived from an EMBL/GenBank/DDBJ whole genome shotgun (WGS) entry which is preliminary data.</text>
</comment>
<keyword evidence="4" id="KW-1185">Reference proteome</keyword>
<organism evidence="3 4">
    <name type="scientific">Mycobacterium gordonae</name>
    <dbReference type="NCBI Taxonomy" id="1778"/>
    <lineage>
        <taxon>Bacteria</taxon>
        <taxon>Bacillati</taxon>
        <taxon>Actinomycetota</taxon>
        <taxon>Actinomycetes</taxon>
        <taxon>Mycobacteriales</taxon>
        <taxon>Mycobacteriaceae</taxon>
        <taxon>Mycobacterium</taxon>
    </lineage>
</organism>
<dbReference type="Gene3D" id="1.10.287.850">
    <property type="entry name" value="HP0062-like domain"/>
    <property type="match status" value="1"/>
</dbReference>
<dbReference type="InterPro" id="IPR038332">
    <property type="entry name" value="PPE_sf"/>
</dbReference>
<dbReference type="InterPro" id="IPR013228">
    <property type="entry name" value="PE-PPE_C"/>
</dbReference>
<dbReference type="Pfam" id="PF08237">
    <property type="entry name" value="PE-PPE"/>
    <property type="match status" value="1"/>
</dbReference>
<feature type="domain" description="PE" evidence="1">
    <location>
        <begin position="13"/>
        <end position="101"/>
    </location>
</feature>
<feature type="domain" description="PE-PPE" evidence="2">
    <location>
        <begin position="155"/>
        <end position="377"/>
    </location>
</feature>
<dbReference type="AlphaFoldDB" id="A0A1X1XAP8"/>
<gene>
    <name evidence="3" type="ORF">AWC08_14010</name>
</gene>
<dbReference type="RefSeq" id="WP_142283380.1">
    <property type="nucleotide sequence ID" value="NZ_JACKSU010000045.1"/>
</dbReference>